<feature type="compositionally biased region" description="Polar residues" evidence="5">
    <location>
        <begin position="406"/>
        <end position="421"/>
    </location>
</feature>
<feature type="region of interest" description="Disordered" evidence="5">
    <location>
        <begin position="991"/>
        <end position="1024"/>
    </location>
</feature>
<feature type="region of interest" description="Disordered" evidence="5">
    <location>
        <begin position="153"/>
        <end position="177"/>
    </location>
</feature>
<dbReference type="Pfam" id="PF20652">
    <property type="entry name" value="Sec8_C"/>
    <property type="match status" value="1"/>
</dbReference>
<dbReference type="InterPro" id="IPR007191">
    <property type="entry name" value="Sec8_exocyst_N"/>
</dbReference>
<dbReference type="GO" id="GO:0000145">
    <property type="term" value="C:exocyst"/>
    <property type="evidence" value="ECO:0007669"/>
    <property type="project" value="UniProtKB-UniRule"/>
</dbReference>
<feature type="domain" description="Exocyst complex component Sec8 N-terminal" evidence="6">
    <location>
        <begin position="190"/>
        <end position="327"/>
    </location>
</feature>
<feature type="compositionally biased region" description="Basic residues" evidence="5">
    <location>
        <begin position="1"/>
        <end position="10"/>
    </location>
</feature>
<feature type="compositionally biased region" description="Polar residues" evidence="5">
    <location>
        <begin position="459"/>
        <end position="477"/>
    </location>
</feature>
<reference evidence="8 9" key="1">
    <citation type="journal article" date="2019" name="Fungal Biol. Biotechnol.">
        <title>Draft genome sequence of fastidious pathogen Ceratobasidium theobromae, which causes vascular-streak dieback in Theobroma cacao.</title>
        <authorList>
            <person name="Ali S.S."/>
            <person name="Asman A."/>
            <person name="Shao J."/>
            <person name="Firmansyah A.P."/>
            <person name="Susilo A.W."/>
            <person name="Rosmana A."/>
            <person name="McMahon P."/>
            <person name="Junaid M."/>
            <person name="Guest D."/>
            <person name="Kheng T.Y."/>
            <person name="Meinhardt L.W."/>
            <person name="Bailey B.A."/>
        </authorList>
    </citation>
    <scope>NUCLEOTIDE SEQUENCE [LARGE SCALE GENOMIC DNA]</scope>
    <source>
        <strain evidence="8 9">CT2</strain>
    </source>
</reference>
<dbReference type="GO" id="GO:0015031">
    <property type="term" value="P:protein transport"/>
    <property type="evidence" value="ECO:0007669"/>
    <property type="project" value="UniProtKB-KW"/>
</dbReference>
<dbReference type="GO" id="GO:0006612">
    <property type="term" value="P:protein targeting to membrane"/>
    <property type="evidence" value="ECO:0007669"/>
    <property type="project" value="UniProtKB-UniRule"/>
</dbReference>
<evidence type="ECO:0000256" key="4">
    <source>
        <dbReference type="RuleBase" id="RU367079"/>
    </source>
</evidence>
<protein>
    <recommendedName>
        <fullName evidence="4">Exocyst complex component Sec8</fullName>
    </recommendedName>
</protein>
<dbReference type="Proteomes" id="UP000383932">
    <property type="component" value="Unassembled WGS sequence"/>
</dbReference>
<gene>
    <name evidence="8" type="ORF">CTheo_7812</name>
</gene>
<dbReference type="GO" id="GO:0090522">
    <property type="term" value="P:vesicle tethering involved in exocytosis"/>
    <property type="evidence" value="ECO:0007669"/>
    <property type="project" value="UniProtKB-UniRule"/>
</dbReference>
<name>A0A5N5QAP3_9AGAM</name>
<comment type="function">
    <text evidence="4">Component of the exocyst complex involved in the docking of exocytic vesicles with fusion sites on the plasma membrane.</text>
</comment>
<dbReference type="PANTHER" id="PTHR14146">
    <property type="entry name" value="EXOCYST COMPLEX COMPONENT 4"/>
    <property type="match status" value="1"/>
</dbReference>
<accession>A0A5N5QAP3</accession>
<feature type="compositionally biased region" description="Pro residues" evidence="5">
    <location>
        <begin position="29"/>
        <end position="44"/>
    </location>
</feature>
<evidence type="ECO:0000259" key="6">
    <source>
        <dbReference type="Pfam" id="PF04048"/>
    </source>
</evidence>
<dbReference type="AlphaFoldDB" id="A0A5N5QAP3"/>
<evidence type="ECO:0000313" key="8">
    <source>
        <dbReference type="EMBL" id="KAB5588744.1"/>
    </source>
</evidence>
<feature type="compositionally biased region" description="Basic and acidic residues" evidence="5">
    <location>
        <begin position="11"/>
        <end position="21"/>
    </location>
</feature>
<keyword evidence="1 4" id="KW-0813">Transport</keyword>
<feature type="region of interest" description="Disordered" evidence="5">
    <location>
        <begin position="402"/>
        <end position="421"/>
    </location>
</feature>
<dbReference type="Pfam" id="PF04048">
    <property type="entry name" value="Sec8_N"/>
    <property type="match status" value="1"/>
</dbReference>
<feature type="region of interest" description="Disordered" evidence="5">
    <location>
        <begin position="458"/>
        <end position="477"/>
    </location>
</feature>
<proteinExistence type="inferred from homology"/>
<evidence type="ECO:0000256" key="5">
    <source>
        <dbReference type="SAM" id="MobiDB-lite"/>
    </source>
</evidence>
<evidence type="ECO:0000256" key="1">
    <source>
        <dbReference type="ARBA" id="ARBA00022448"/>
    </source>
</evidence>
<dbReference type="GO" id="GO:0006893">
    <property type="term" value="P:Golgi to plasma membrane transport"/>
    <property type="evidence" value="ECO:0007669"/>
    <property type="project" value="TreeGrafter"/>
</dbReference>
<dbReference type="InterPro" id="IPR039682">
    <property type="entry name" value="Sec8/EXOC4"/>
</dbReference>
<dbReference type="PANTHER" id="PTHR14146:SF0">
    <property type="entry name" value="EXOCYST COMPLEX COMPONENT 4"/>
    <property type="match status" value="1"/>
</dbReference>
<dbReference type="OrthoDB" id="272977at2759"/>
<feature type="compositionally biased region" description="Polar residues" evidence="5">
    <location>
        <begin position="98"/>
        <end position="111"/>
    </location>
</feature>
<keyword evidence="2 4" id="KW-0268">Exocytosis</keyword>
<dbReference type="InterPro" id="IPR048630">
    <property type="entry name" value="Sec8_M"/>
</dbReference>
<feature type="region of interest" description="Disordered" evidence="5">
    <location>
        <begin position="1"/>
        <end position="137"/>
    </location>
</feature>
<dbReference type="GO" id="GO:0006904">
    <property type="term" value="P:vesicle docking involved in exocytosis"/>
    <property type="evidence" value="ECO:0007669"/>
    <property type="project" value="InterPro"/>
</dbReference>
<evidence type="ECO:0000313" key="9">
    <source>
        <dbReference type="Proteomes" id="UP000383932"/>
    </source>
</evidence>
<feature type="domain" description="Exocyst complex component Sec8 middle helical bundle" evidence="7">
    <location>
        <begin position="492"/>
        <end position="771"/>
    </location>
</feature>
<evidence type="ECO:0000256" key="3">
    <source>
        <dbReference type="ARBA" id="ARBA00022927"/>
    </source>
</evidence>
<comment type="caution">
    <text evidence="8">The sequence shown here is derived from an EMBL/GenBank/DDBJ whole genome shotgun (WGS) entry which is preliminary data.</text>
</comment>
<evidence type="ECO:0000256" key="2">
    <source>
        <dbReference type="ARBA" id="ARBA00022483"/>
    </source>
</evidence>
<comment type="similarity">
    <text evidence="4">Belongs to the SEC8 family.</text>
</comment>
<evidence type="ECO:0000259" key="7">
    <source>
        <dbReference type="Pfam" id="PF20652"/>
    </source>
</evidence>
<organism evidence="8 9">
    <name type="scientific">Ceratobasidium theobromae</name>
    <dbReference type="NCBI Taxonomy" id="1582974"/>
    <lineage>
        <taxon>Eukaryota</taxon>
        <taxon>Fungi</taxon>
        <taxon>Dikarya</taxon>
        <taxon>Basidiomycota</taxon>
        <taxon>Agaricomycotina</taxon>
        <taxon>Agaricomycetes</taxon>
        <taxon>Cantharellales</taxon>
        <taxon>Ceratobasidiaceae</taxon>
        <taxon>Ceratobasidium</taxon>
    </lineage>
</organism>
<keyword evidence="9" id="KW-1185">Reference proteome</keyword>
<dbReference type="EMBL" id="SSOP01000378">
    <property type="protein sequence ID" value="KAB5588744.1"/>
    <property type="molecule type" value="Genomic_DNA"/>
</dbReference>
<feature type="compositionally biased region" description="Basic and acidic residues" evidence="5">
    <location>
        <begin position="156"/>
        <end position="177"/>
    </location>
</feature>
<keyword evidence="3 4" id="KW-0653">Protein transport</keyword>
<sequence>MSRPPRSRGSRSRDRGSEDFSRANGYPNDAPPLPATRPLQPRPRVPSIGGGYTSDRDRDRFGTSPSNSRMHYEVPNRGSPASPAPSRPARSERRPINSIASDSLRQSNSPRVSLDDGDPYGGMDGQLPIEEQDDRSEPKALGTVISAFQNAGYRRGAPDREKERQMEQRDRIREREASRNIKRRGTVGEIDAVLDQMQGEWAFVIDPDFNPVSLALSLLDDSSVGRDLDSFRRTKTMLEGTLKGTVDKHYQAFAASLPHHNKLVSLLTETQKHIAETRTSLTDARAALSHQRVDLVQLWSRGQTIEEMLRILDEIDWLKNIPDQLESLMSEKKLLQAALLLVRSQKAITNAELMEIGALADLRSYLAGQETALRDIMIEELHAHLYLKSFWCESRWAAYKPGQDSLPESQPSTSSGESLSITPSNAMSSVLWQYLTGLKMRPAADMFFAIPDDPRRSTIDSAPSRTHSRNPSFSVRPTSVVDHPASISTPENIESNSFLYIEMLLEALAVLGALGSALDAVNQRLGVEIFTLVEGVILDVHERAEFVRRGLEQSNPGAGSTGSGGGIYVFVGEGPGALRLSALEGTAKKVDHEILRDLCWTLYSKLDAVVQGLRVVSEVSERIASRRDFKDASGGNLGLLFPLANAWSTIQSEVRNLLHDHITDEGSGVTASRNPISSINEILRTGKFGRDKSKGAFHFADTDPKPVARALRIHEDGITQVLRATVPGLITSLGGEPGAGTQLTTGPDASEHRSLVQPDAFHVSVLFQPTLAFLERAAACLPEGVSEGIGESRDGLFLDDFVVRVYLPQLEEKVSNLFHQAVGGPDAFQEDNQSGRVSEQPLVKASMQLMALINSLCIMLEATPFHRENYARLILGVIIQFYQRCYERFLDLVSWSAYENEISSIAAKWAQRPEIAACLGELYSTPLRETGQRRTLCKQETRVELTFLANAVVEKDDLLPHVRDLTALGSLYRSLTWFIAQLLGMKSTLGDVTPPTNEMQQASPKPPSPRSPASHVAPSSPFSPRIPIEFVQHNPTLGSPKLPLSRAMTHRFDAIMKTYDQLAELTLSTIRIDVRCRVMHYLHTGIQLENYRINQECKEPDPFVQDLNTSIITCDDAINGVLPEVERRFIFDGIGGLIEHLLVFNSRLIRFANDLGIHKMLRNLSALRQNLKTITGLPEDSELSQAQAYYNLFYLGPIAMLECIRNNQAFGFEEYKSMLNLQCGVDQALTDNVGLSGAQQQASDREYNDYLIELHALAIDHWS</sequence>